<dbReference type="HOGENOM" id="CLU_1822798_0_0_0"/>
<dbReference type="STRING" id="204669.Acid345_2158"/>
<accession>Q1IPP1</accession>
<gene>
    <name evidence="2" type="ordered locus">Acid345_2158</name>
</gene>
<dbReference type="RefSeq" id="WP_011522960.1">
    <property type="nucleotide sequence ID" value="NC_008009.1"/>
</dbReference>
<keyword evidence="1" id="KW-0732">Signal</keyword>
<dbReference type="AlphaFoldDB" id="Q1IPP1"/>
<dbReference type="OrthoDB" id="291501at2"/>
<dbReference type="EnsemblBacteria" id="ABF41159">
    <property type="protein sequence ID" value="ABF41159"/>
    <property type="gene ID" value="Acid345_2158"/>
</dbReference>
<evidence type="ECO:0000313" key="2">
    <source>
        <dbReference type="EMBL" id="ABF41159.1"/>
    </source>
</evidence>
<sequence length="141" mass="15190">MKFCVLVLWLVASFCAAQNSAEPPATTDPATKAPLTMDWNGIPTVNVNVVKGSVVVANQAGDDFDQTVIIEAVNEVGKAFALGYQHFSLRSHSRSVPISFETKLPPGHYSIHADAVAEIASKHAIYRQHIEGPTTFSITVI</sequence>
<feature type="signal peptide" evidence="1">
    <location>
        <begin position="1"/>
        <end position="21"/>
    </location>
</feature>
<organism evidence="2 3">
    <name type="scientific">Koribacter versatilis (strain Ellin345)</name>
    <dbReference type="NCBI Taxonomy" id="204669"/>
    <lineage>
        <taxon>Bacteria</taxon>
        <taxon>Pseudomonadati</taxon>
        <taxon>Acidobacteriota</taxon>
        <taxon>Terriglobia</taxon>
        <taxon>Terriglobales</taxon>
        <taxon>Candidatus Korobacteraceae</taxon>
        <taxon>Candidatus Korobacter</taxon>
    </lineage>
</organism>
<proteinExistence type="predicted"/>
<feature type="chain" id="PRO_5004191043" evidence="1">
    <location>
        <begin position="22"/>
        <end position="141"/>
    </location>
</feature>
<keyword evidence="3" id="KW-1185">Reference proteome</keyword>
<dbReference type="EMBL" id="CP000360">
    <property type="protein sequence ID" value="ABF41159.1"/>
    <property type="molecule type" value="Genomic_DNA"/>
</dbReference>
<reference evidence="2 3" key="1">
    <citation type="journal article" date="2009" name="Appl. Environ. Microbiol.">
        <title>Three genomes from the phylum Acidobacteria provide insight into the lifestyles of these microorganisms in soils.</title>
        <authorList>
            <person name="Ward N.L."/>
            <person name="Challacombe J.F."/>
            <person name="Janssen P.H."/>
            <person name="Henrissat B."/>
            <person name="Coutinho P.M."/>
            <person name="Wu M."/>
            <person name="Xie G."/>
            <person name="Haft D.H."/>
            <person name="Sait M."/>
            <person name="Badger J."/>
            <person name="Barabote R.D."/>
            <person name="Bradley B."/>
            <person name="Brettin T.S."/>
            <person name="Brinkac L.M."/>
            <person name="Bruce D."/>
            <person name="Creasy T."/>
            <person name="Daugherty S.C."/>
            <person name="Davidsen T.M."/>
            <person name="DeBoy R.T."/>
            <person name="Detter J.C."/>
            <person name="Dodson R.J."/>
            <person name="Durkin A.S."/>
            <person name="Ganapathy A."/>
            <person name="Gwinn-Giglio M."/>
            <person name="Han C.S."/>
            <person name="Khouri H."/>
            <person name="Kiss H."/>
            <person name="Kothari S.P."/>
            <person name="Madupu R."/>
            <person name="Nelson K.E."/>
            <person name="Nelson W.C."/>
            <person name="Paulsen I."/>
            <person name="Penn K."/>
            <person name="Ren Q."/>
            <person name="Rosovitz M.J."/>
            <person name="Selengut J.D."/>
            <person name="Shrivastava S."/>
            <person name="Sullivan S.A."/>
            <person name="Tapia R."/>
            <person name="Thompson L.S."/>
            <person name="Watkins K.L."/>
            <person name="Yang Q."/>
            <person name="Yu C."/>
            <person name="Zafar N."/>
            <person name="Zhou L."/>
            <person name="Kuske C.R."/>
        </authorList>
    </citation>
    <scope>NUCLEOTIDE SEQUENCE [LARGE SCALE GENOMIC DNA]</scope>
    <source>
        <strain evidence="2 3">Ellin345</strain>
    </source>
</reference>
<dbReference type="KEGG" id="aba:Acid345_2158"/>
<dbReference type="Proteomes" id="UP000002432">
    <property type="component" value="Chromosome"/>
</dbReference>
<evidence type="ECO:0000313" key="3">
    <source>
        <dbReference type="Proteomes" id="UP000002432"/>
    </source>
</evidence>
<protein>
    <submittedName>
        <fullName evidence="2">Uncharacterized protein</fullName>
    </submittedName>
</protein>
<name>Q1IPP1_KORVE</name>
<evidence type="ECO:0000256" key="1">
    <source>
        <dbReference type="SAM" id="SignalP"/>
    </source>
</evidence>